<reference evidence="2" key="1">
    <citation type="journal article" date="2020" name="Nature">
        <title>Giant virus diversity and host interactions through global metagenomics.</title>
        <authorList>
            <person name="Schulz F."/>
            <person name="Roux S."/>
            <person name="Paez-Espino D."/>
            <person name="Jungbluth S."/>
            <person name="Walsh D.A."/>
            <person name="Denef V.J."/>
            <person name="McMahon K.D."/>
            <person name="Konstantinidis K.T."/>
            <person name="Eloe-Fadrosh E.A."/>
            <person name="Kyrpides N.C."/>
            <person name="Woyke T."/>
        </authorList>
    </citation>
    <scope>NUCLEOTIDE SEQUENCE</scope>
    <source>
        <strain evidence="2">GVMAG-M-3300009185-7</strain>
    </source>
</reference>
<dbReference type="AlphaFoldDB" id="A0A6C0B385"/>
<name>A0A6C0B385_9ZZZZ</name>
<evidence type="ECO:0000313" key="2">
    <source>
        <dbReference type="EMBL" id="QHS85989.1"/>
    </source>
</evidence>
<accession>A0A6C0B385</accession>
<keyword evidence="1" id="KW-0472">Membrane</keyword>
<feature type="transmembrane region" description="Helical" evidence="1">
    <location>
        <begin position="202"/>
        <end position="219"/>
    </location>
</feature>
<evidence type="ECO:0000256" key="1">
    <source>
        <dbReference type="SAM" id="Phobius"/>
    </source>
</evidence>
<organism evidence="2">
    <name type="scientific">viral metagenome</name>
    <dbReference type="NCBI Taxonomy" id="1070528"/>
    <lineage>
        <taxon>unclassified sequences</taxon>
        <taxon>metagenomes</taxon>
        <taxon>organismal metagenomes</taxon>
    </lineage>
</organism>
<protein>
    <submittedName>
        <fullName evidence="2">Uncharacterized protein</fullName>
    </submittedName>
</protein>
<sequence length="222" mass="23574">MSNPIWDKVAAAPGQVTESVMGPSYSYIEHIKPPSELGVGSRGTIGQIATNTFAIGDYIKYMVAGPALGNRYFVNTGGSCQASDKSVQPRYNYINNVASGADVLPQSMKSSLGGIASNFDGLIPGMMEDAEGGLNPVHLFSSLSADSTPPCECYTCDTSGGPQSRFLNKDLTADFNPDLCKQTDISKCIETKEGFTDMSSDVYPILVAIGFLAIFIAVARKK</sequence>
<keyword evidence="1" id="KW-1133">Transmembrane helix</keyword>
<proteinExistence type="predicted"/>
<keyword evidence="1" id="KW-0812">Transmembrane</keyword>
<dbReference type="EMBL" id="MN739050">
    <property type="protein sequence ID" value="QHS85989.1"/>
    <property type="molecule type" value="Genomic_DNA"/>
</dbReference>